<proteinExistence type="predicted"/>
<keyword evidence="2" id="KW-0732">Signal</keyword>
<dbReference type="RefSeq" id="WP_146592649.1">
    <property type="nucleotide sequence ID" value="NZ_SJPT01000001.1"/>
</dbReference>
<feature type="region of interest" description="Disordered" evidence="1">
    <location>
        <begin position="396"/>
        <end position="425"/>
    </location>
</feature>
<feature type="compositionally biased region" description="Polar residues" evidence="1">
    <location>
        <begin position="396"/>
        <end position="412"/>
    </location>
</feature>
<dbReference type="Gene3D" id="3.20.20.140">
    <property type="entry name" value="Metal-dependent hydrolases"/>
    <property type="match status" value="1"/>
</dbReference>
<evidence type="ECO:0000313" key="4">
    <source>
        <dbReference type="Proteomes" id="UP000316304"/>
    </source>
</evidence>
<protein>
    <recommendedName>
        <fullName evidence="5">PHP domain protein</fullName>
    </recommendedName>
</protein>
<feature type="signal peptide" evidence="2">
    <location>
        <begin position="1"/>
        <end position="24"/>
    </location>
</feature>
<gene>
    <name evidence="3" type="ORF">Pla52o_01130</name>
</gene>
<dbReference type="EMBL" id="SJPT01000001">
    <property type="protein sequence ID" value="TWU26260.1"/>
    <property type="molecule type" value="Genomic_DNA"/>
</dbReference>
<dbReference type="PANTHER" id="PTHR42924">
    <property type="entry name" value="EXONUCLEASE"/>
    <property type="match status" value="1"/>
</dbReference>
<dbReference type="PANTHER" id="PTHR42924:SF11">
    <property type="entry name" value="POLYMERASE_HISTIDINOL PHOSPHATASE N-TERMINAL DOMAIN-CONTAINING PROTEIN"/>
    <property type="match status" value="1"/>
</dbReference>
<evidence type="ECO:0000256" key="1">
    <source>
        <dbReference type="SAM" id="MobiDB-lite"/>
    </source>
</evidence>
<organism evidence="3 4">
    <name type="scientific">Novipirellula galeiformis</name>
    <dbReference type="NCBI Taxonomy" id="2528004"/>
    <lineage>
        <taxon>Bacteria</taxon>
        <taxon>Pseudomonadati</taxon>
        <taxon>Planctomycetota</taxon>
        <taxon>Planctomycetia</taxon>
        <taxon>Pirellulales</taxon>
        <taxon>Pirellulaceae</taxon>
        <taxon>Novipirellula</taxon>
    </lineage>
</organism>
<dbReference type="AlphaFoldDB" id="A0A5C6CP01"/>
<dbReference type="Proteomes" id="UP000316304">
    <property type="component" value="Unassembled WGS sequence"/>
</dbReference>
<dbReference type="InterPro" id="IPR052018">
    <property type="entry name" value="PHP_domain"/>
</dbReference>
<evidence type="ECO:0000313" key="3">
    <source>
        <dbReference type="EMBL" id="TWU26260.1"/>
    </source>
</evidence>
<dbReference type="OrthoDB" id="9804333at2"/>
<reference evidence="3 4" key="1">
    <citation type="submission" date="2019-02" db="EMBL/GenBank/DDBJ databases">
        <title>Deep-cultivation of Planctomycetes and their phenomic and genomic characterization uncovers novel biology.</title>
        <authorList>
            <person name="Wiegand S."/>
            <person name="Jogler M."/>
            <person name="Boedeker C."/>
            <person name="Pinto D."/>
            <person name="Vollmers J."/>
            <person name="Rivas-Marin E."/>
            <person name="Kohn T."/>
            <person name="Peeters S.H."/>
            <person name="Heuer A."/>
            <person name="Rast P."/>
            <person name="Oberbeckmann S."/>
            <person name="Bunk B."/>
            <person name="Jeske O."/>
            <person name="Meyerdierks A."/>
            <person name="Storesund J.E."/>
            <person name="Kallscheuer N."/>
            <person name="Luecker S."/>
            <person name="Lage O.M."/>
            <person name="Pohl T."/>
            <person name="Merkel B.J."/>
            <person name="Hornburger P."/>
            <person name="Mueller R.-W."/>
            <person name="Bruemmer F."/>
            <person name="Labrenz M."/>
            <person name="Spormann A.M."/>
            <person name="Op Den Camp H."/>
            <person name="Overmann J."/>
            <person name="Amann R."/>
            <person name="Jetten M.S.M."/>
            <person name="Mascher T."/>
            <person name="Medema M.H."/>
            <person name="Devos D.P."/>
            <person name="Kaster A.-K."/>
            <person name="Ovreas L."/>
            <person name="Rohde M."/>
            <person name="Galperin M.Y."/>
            <person name="Jogler C."/>
        </authorList>
    </citation>
    <scope>NUCLEOTIDE SEQUENCE [LARGE SCALE GENOMIC DNA]</scope>
    <source>
        <strain evidence="3 4">Pla52o</strain>
    </source>
</reference>
<dbReference type="SUPFAM" id="SSF89550">
    <property type="entry name" value="PHP domain-like"/>
    <property type="match status" value="1"/>
</dbReference>
<evidence type="ECO:0008006" key="5">
    <source>
        <dbReference type="Google" id="ProtNLM"/>
    </source>
</evidence>
<dbReference type="GO" id="GO:0035312">
    <property type="term" value="F:5'-3' DNA exonuclease activity"/>
    <property type="evidence" value="ECO:0007669"/>
    <property type="project" value="TreeGrafter"/>
</dbReference>
<accession>A0A5C6CP01</accession>
<sequence length="425" mass="47887" precursor="true">MLKPWISLSLFCVSLLCGATMLHAQGQESSHANPEPRWWKGNLHTHSLWSDGDQFPEMISDWYRQRDYNFLALTDHNVLSEGMRWMPMSTVLARADEGILDRYRQRFGDAWVETQGEPGSKNHEVRLKPLDEFRYLVEQAGKFILIPAEEISDSAEGKPVHINATNLAEVLKPMGGDTVRQAIENNLRAILEHEKQHGRQVLPHVNHPNFHYAITAEDLAAVVSERFFEVYNGHPGVNQLGDDDHPSIERMWDIANAIRRTSLNVPPLMGIATDDSHEYHGKAGSRPGRGWVMVRSKYLTPEHLIRAMKRGDFYASSGVTLVDVGFSEASRTLSLEIAAEPDTTYQTQFVATLKAKDGVVDEHRIGVVVATSDEPAPEYTLTGKELYVRAVITSSKPHTDPSFKNQKQQAWTQPVGWKQSESDLD</sequence>
<name>A0A5C6CP01_9BACT</name>
<dbReference type="InterPro" id="IPR016195">
    <property type="entry name" value="Pol/histidinol_Pase-like"/>
</dbReference>
<dbReference type="GO" id="GO:0004534">
    <property type="term" value="F:5'-3' RNA exonuclease activity"/>
    <property type="evidence" value="ECO:0007669"/>
    <property type="project" value="TreeGrafter"/>
</dbReference>
<feature type="chain" id="PRO_5022674881" description="PHP domain protein" evidence="2">
    <location>
        <begin position="25"/>
        <end position="425"/>
    </location>
</feature>
<comment type="caution">
    <text evidence="3">The sequence shown here is derived from an EMBL/GenBank/DDBJ whole genome shotgun (WGS) entry which is preliminary data.</text>
</comment>
<keyword evidence="4" id="KW-1185">Reference proteome</keyword>
<evidence type="ECO:0000256" key="2">
    <source>
        <dbReference type="SAM" id="SignalP"/>
    </source>
</evidence>